<gene>
    <name evidence="6" type="ORF">JJB74_06160</name>
</gene>
<dbReference type="InterPro" id="IPR000847">
    <property type="entry name" value="LysR_HTH_N"/>
</dbReference>
<dbReference type="InterPro" id="IPR036390">
    <property type="entry name" value="WH_DNA-bd_sf"/>
</dbReference>
<dbReference type="InterPro" id="IPR036388">
    <property type="entry name" value="WH-like_DNA-bd_sf"/>
</dbReference>
<feature type="domain" description="HTH lysR-type" evidence="5">
    <location>
        <begin position="1"/>
        <end position="58"/>
    </location>
</feature>
<evidence type="ECO:0000256" key="2">
    <source>
        <dbReference type="ARBA" id="ARBA00023015"/>
    </source>
</evidence>
<name>A0A934SWW1_9BURK</name>
<dbReference type="RefSeq" id="WP_200590957.1">
    <property type="nucleotide sequence ID" value="NZ_JAEPBG010000002.1"/>
</dbReference>
<dbReference type="Pfam" id="PF03466">
    <property type="entry name" value="LysR_substrate"/>
    <property type="match status" value="1"/>
</dbReference>
<evidence type="ECO:0000256" key="1">
    <source>
        <dbReference type="ARBA" id="ARBA00009437"/>
    </source>
</evidence>
<evidence type="ECO:0000313" key="7">
    <source>
        <dbReference type="Proteomes" id="UP000622890"/>
    </source>
</evidence>
<dbReference type="InterPro" id="IPR050950">
    <property type="entry name" value="HTH-type_LysR_regulators"/>
</dbReference>
<comment type="similarity">
    <text evidence="1">Belongs to the LysR transcriptional regulatory family.</text>
</comment>
<comment type="caution">
    <text evidence="6">The sequence shown here is derived from an EMBL/GenBank/DDBJ whole genome shotgun (WGS) entry which is preliminary data.</text>
</comment>
<dbReference type="Proteomes" id="UP000622890">
    <property type="component" value="Unassembled WGS sequence"/>
</dbReference>
<dbReference type="Gene3D" id="3.40.190.290">
    <property type="match status" value="1"/>
</dbReference>
<accession>A0A934SWW1</accession>
<dbReference type="EMBL" id="JAEPBG010000002">
    <property type="protein sequence ID" value="MBK4734189.1"/>
    <property type="molecule type" value="Genomic_DNA"/>
</dbReference>
<keyword evidence="7" id="KW-1185">Reference proteome</keyword>
<evidence type="ECO:0000313" key="6">
    <source>
        <dbReference type="EMBL" id="MBK4734189.1"/>
    </source>
</evidence>
<evidence type="ECO:0000256" key="4">
    <source>
        <dbReference type="ARBA" id="ARBA00023163"/>
    </source>
</evidence>
<evidence type="ECO:0000256" key="3">
    <source>
        <dbReference type="ARBA" id="ARBA00023125"/>
    </source>
</evidence>
<dbReference type="SUPFAM" id="SSF46785">
    <property type="entry name" value="Winged helix' DNA-binding domain"/>
    <property type="match status" value="1"/>
</dbReference>
<dbReference type="GO" id="GO:0005829">
    <property type="term" value="C:cytosol"/>
    <property type="evidence" value="ECO:0007669"/>
    <property type="project" value="TreeGrafter"/>
</dbReference>
<dbReference type="FunFam" id="1.10.10.10:FF:000001">
    <property type="entry name" value="LysR family transcriptional regulator"/>
    <property type="match status" value="1"/>
</dbReference>
<evidence type="ECO:0000259" key="5">
    <source>
        <dbReference type="PROSITE" id="PS50931"/>
    </source>
</evidence>
<dbReference type="Gene3D" id="1.10.10.10">
    <property type="entry name" value="Winged helix-like DNA-binding domain superfamily/Winged helix DNA-binding domain"/>
    <property type="match status" value="1"/>
</dbReference>
<dbReference type="InterPro" id="IPR005119">
    <property type="entry name" value="LysR_subst-bd"/>
</dbReference>
<proteinExistence type="inferred from homology"/>
<dbReference type="SUPFAM" id="SSF53850">
    <property type="entry name" value="Periplasmic binding protein-like II"/>
    <property type="match status" value="1"/>
</dbReference>
<dbReference type="AlphaFoldDB" id="A0A934SWW1"/>
<dbReference type="GO" id="GO:0003700">
    <property type="term" value="F:DNA-binding transcription factor activity"/>
    <property type="evidence" value="ECO:0007669"/>
    <property type="project" value="InterPro"/>
</dbReference>
<dbReference type="GO" id="GO:0003677">
    <property type="term" value="F:DNA binding"/>
    <property type="evidence" value="ECO:0007669"/>
    <property type="project" value="UniProtKB-KW"/>
</dbReference>
<organism evidence="6 7">
    <name type="scientific">Noviherbaspirillum pedocola</name>
    <dbReference type="NCBI Taxonomy" id="2801341"/>
    <lineage>
        <taxon>Bacteria</taxon>
        <taxon>Pseudomonadati</taxon>
        <taxon>Pseudomonadota</taxon>
        <taxon>Betaproteobacteria</taxon>
        <taxon>Burkholderiales</taxon>
        <taxon>Oxalobacteraceae</taxon>
        <taxon>Noviherbaspirillum</taxon>
    </lineage>
</organism>
<keyword evidence="2" id="KW-0805">Transcription regulation</keyword>
<keyword evidence="3" id="KW-0238">DNA-binding</keyword>
<dbReference type="PANTHER" id="PTHR30419">
    <property type="entry name" value="HTH-TYPE TRANSCRIPTIONAL REGULATOR YBHD"/>
    <property type="match status" value="1"/>
</dbReference>
<keyword evidence="4" id="KW-0804">Transcription</keyword>
<dbReference type="PROSITE" id="PS50931">
    <property type="entry name" value="HTH_LYSR"/>
    <property type="match status" value="1"/>
</dbReference>
<dbReference type="Pfam" id="PF00126">
    <property type="entry name" value="HTH_1"/>
    <property type="match status" value="1"/>
</dbReference>
<sequence length="312" mass="33596">MNSDDLECFARVAHCGSISRAAMELGSDQSKVSRQLLRLEATVKSRLFHRNGRGVVLTDAGRTLLEHAKRVTRTIEEARHAIHALSEAGPAELSIGAQPTIARTLFGPLATVLHERFPHTRLRFVEGLAGQVLPWLTSGTVDLALLYLPAHAGGLKADILLQERVRLITPAGETGIGPEFAVRELGNIPLILPSAPHGMRLLAESLASRAGIALHVVMECDASISVIKRLVETGCGYSLLPLAAVAEEAALGRLGTAALVGPEVWRDVALATPRNRTFNADLWPVVNAVRQEVRDLVANGSWPDTRLRDDAV</sequence>
<reference evidence="6" key="1">
    <citation type="submission" date="2021-01" db="EMBL/GenBank/DDBJ databases">
        <title>Genome sequence of strain Noviherbaspirillum sp. DKR-6.</title>
        <authorList>
            <person name="Chaudhary D.K."/>
        </authorList>
    </citation>
    <scope>NUCLEOTIDE SEQUENCE</scope>
    <source>
        <strain evidence="6">DKR-6</strain>
    </source>
</reference>
<protein>
    <submittedName>
        <fullName evidence="6">LysR family transcriptional regulator</fullName>
    </submittedName>
</protein>